<feature type="domain" description="4'-phosphopantetheinyl transferase" evidence="4">
    <location>
        <begin position="105"/>
        <end position="185"/>
    </location>
</feature>
<dbReference type="InterPro" id="IPR037143">
    <property type="entry name" value="4-PPantetheinyl_Trfase_dom_sf"/>
</dbReference>
<dbReference type="EMBL" id="UPPP01000053">
    <property type="protein sequence ID" value="VBB05114.1"/>
    <property type="molecule type" value="Genomic_DNA"/>
</dbReference>
<evidence type="ECO:0000313" key="7">
    <source>
        <dbReference type="Proteomes" id="UP000277811"/>
    </source>
</evidence>
<dbReference type="GO" id="GO:0008897">
    <property type="term" value="F:holo-[acyl-carrier-protein] synthase activity"/>
    <property type="evidence" value="ECO:0007669"/>
    <property type="project" value="InterPro"/>
</dbReference>
<dbReference type="PRINTS" id="PR01399">
    <property type="entry name" value="ENTSNTHTASED"/>
</dbReference>
<feature type="binding site" evidence="2">
    <location>
        <position position="43"/>
    </location>
    <ligand>
        <name>CoA</name>
        <dbReference type="ChEBI" id="CHEBI:57287"/>
    </ligand>
</feature>
<evidence type="ECO:0000256" key="3">
    <source>
        <dbReference type="PIRSR" id="PIRSR603542-2"/>
    </source>
</evidence>
<dbReference type="GO" id="GO:0005886">
    <property type="term" value="C:plasma membrane"/>
    <property type="evidence" value="ECO:0007669"/>
    <property type="project" value="TreeGrafter"/>
</dbReference>
<feature type="binding site" evidence="2">
    <location>
        <position position="167"/>
    </location>
    <ligand>
        <name>CoA</name>
        <dbReference type="ChEBI" id="CHEBI:57287"/>
    </ligand>
</feature>
<keyword evidence="7" id="KW-1185">Reference proteome</keyword>
<dbReference type="RefSeq" id="WP_122626124.1">
    <property type="nucleotide sequence ID" value="NZ_UPPP01000053.1"/>
</dbReference>
<evidence type="ECO:0000256" key="2">
    <source>
        <dbReference type="PIRSR" id="PIRSR603542-1"/>
    </source>
</evidence>
<evidence type="ECO:0000256" key="1">
    <source>
        <dbReference type="ARBA" id="ARBA00022679"/>
    </source>
</evidence>
<name>A0A498R0Z7_9FIRM</name>
<feature type="binding site" evidence="3">
    <location>
        <position position="109"/>
    </location>
    <ligand>
        <name>Mg(2+)</name>
        <dbReference type="ChEBI" id="CHEBI:18420"/>
    </ligand>
</feature>
<feature type="binding site" evidence="3">
    <location>
        <position position="111"/>
    </location>
    <ligand>
        <name>Mg(2+)</name>
        <dbReference type="ChEBI" id="CHEBI:18420"/>
    </ligand>
</feature>
<dbReference type="PANTHER" id="PTHR38096">
    <property type="entry name" value="ENTEROBACTIN SYNTHASE COMPONENT D"/>
    <property type="match status" value="1"/>
</dbReference>
<evidence type="ECO:0000259" key="5">
    <source>
        <dbReference type="Pfam" id="PF17837"/>
    </source>
</evidence>
<feature type="binding site" evidence="3">
    <location>
        <position position="110"/>
    </location>
    <ligand>
        <name>Mg(2+)</name>
        <dbReference type="ChEBI" id="CHEBI:18420"/>
    </ligand>
</feature>
<dbReference type="InterPro" id="IPR003542">
    <property type="entry name" value="Enbac_synth_compD-like"/>
</dbReference>
<feature type="binding site" evidence="2">
    <location>
        <begin position="87"/>
        <end position="88"/>
    </location>
    <ligand>
        <name>CoA</name>
        <dbReference type="ChEBI" id="CHEBI:57287"/>
    </ligand>
</feature>
<dbReference type="GO" id="GO:0000287">
    <property type="term" value="F:magnesium ion binding"/>
    <property type="evidence" value="ECO:0007669"/>
    <property type="project" value="InterPro"/>
</dbReference>
<dbReference type="Pfam" id="PF17837">
    <property type="entry name" value="4PPT_N"/>
    <property type="match status" value="1"/>
</dbReference>
<dbReference type="InterPro" id="IPR008278">
    <property type="entry name" value="4-PPantetheinyl_Trfase_dom"/>
</dbReference>
<organism evidence="6 7">
    <name type="scientific">Lucifera butyrica</name>
    <dbReference type="NCBI Taxonomy" id="1351585"/>
    <lineage>
        <taxon>Bacteria</taxon>
        <taxon>Bacillati</taxon>
        <taxon>Bacillota</taxon>
        <taxon>Negativicutes</taxon>
        <taxon>Veillonellales</taxon>
        <taxon>Veillonellaceae</taxon>
        <taxon>Lucifera</taxon>
    </lineage>
</organism>
<evidence type="ECO:0000313" key="6">
    <source>
        <dbReference type="EMBL" id="VBB05114.1"/>
    </source>
</evidence>
<protein>
    <submittedName>
        <fullName evidence="6">Enterobactin synthetase component d signature</fullName>
    </submittedName>
</protein>
<dbReference type="GO" id="GO:0009239">
    <property type="term" value="P:enterobactin biosynthetic process"/>
    <property type="evidence" value="ECO:0007669"/>
    <property type="project" value="InterPro"/>
</dbReference>
<keyword evidence="3" id="KW-0479">Metal-binding</keyword>
<dbReference type="GO" id="GO:0009366">
    <property type="term" value="C:enterobactin synthetase complex"/>
    <property type="evidence" value="ECO:0007669"/>
    <property type="project" value="InterPro"/>
</dbReference>
<dbReference type="InterPro" id="IPR041354">
    <property type="entry name" value="4PPT_N"/>
</dbReference>
<feature type="binding site" evidence="2">
    <location>
        <position position="153"/>
    </location>
    <ligand>
        <name>CoA</name>
        <dbReference type="ChEBI" id="CHEBI:57287"/>
    </ligand>
</feature>
<dbReference type="Pfam" id="PF01648">
    <property type="entry name" value="ACPS"/>
    <property type="match status" value="1"/>
</dbReference>
<dbReference type="OrthoDB" id="8210607at2"/>
<proteinExistence type="predicted"/>
<dbReference type="Proteomes" id="UP000277811">
    <property type="component" value="Unassembled WGS sequence"/>
</dbReference>
<reference evidence="6 7" key="1">
    <citation type="submission" date="2018-06" db="EMBL/GenBank/DDBJ databases">
        <authorList>
            <person name="Strepis N."/>
        </authorList>
    </citation>
    <scope>NUCLEOTIDE SEQUENCE [LARGE SCALE GENOMIC DNA]</scope>
    <source>
        <strain evidence="6">LUCI</strain>
    </source>
</reference>
<evidence type="ECO:0000259" key="4">
    <source>
        <dbReference type="Pfam" id="PF01648"/>
    </source>
</evidence>
<keyword evidence="3" id="KW-0460">Magnesium</keyword>
<feature type="binding site" evidence="2">
    <location>
        <position position="109"/>
    </location>
    <ligand>
        <name>CoA</name>
        <dbReference type="ChEBI" id="CHEBI:57287"/>
    </ligand>
</feature>
<dbReference type="PANTHER" id="PTHR38096:SF1">
    <property type="entry name" value="ENTEROBACTIN SYNTHASE COMPONENT D"/>
    <property type="match status" value="1"/>
</dbReference>
<dbReference type="AlphaFoldDB" id="A0A498R0Z7"/>
<sequence length="221" mass="24530">MLYIASPFSREFGFALKTAADYDEAVLYPEELALVSGNAIAKRRIEFCLGRAAAHSALRQININDFPVRKGPDNEPLWPPGVAGAITHSGEFALAAVTRQENAAGIGIDIELIDETVPAGLEKYICTKQEMVWVTREKSRLPERLLMIFSAKESAFKALFPLTRTFLDYAAAELVWREDTRSFSGKLLTPAGEAYNAGYIFEVGCRIVGQYIFTFMKLPPL</sequence>
<dbReference type="Gene3D" id="3.90.470.20">
    <property type="entry name" value="4'-phosphopantetheinyl transferase domain"/>
    <property type="match status" value="1"/>
</dbReference>
<feature type="binding site" evidence="2">
    <location>
        <position position="157"/>
    </location>
    <ligand>
        <name>CoA</name>
        <dbReference type="ChEBI" id="CHEBI:57287"/>
    </ligand>
</feature>
<gene>
    <name evidence="6" type="ORF">LUCI_0321</name>
</gene>
<dbReference type="SUPFAM" id="SSF56214">
    <property type="entry name" value="4'-phosphopantetheinyl transferase"/>
    <property type="match status" value="1"/>
</dbReference>
<accession>A0A498R0Z7</accession>
<keyword evidence="1" id="KW-0808">Transferase</keyword>
<comment type="cofactor">
    <cofactor evidence="3">
        <name>Mg(2+)</name>
        <dbReference type="ChEBI" id="CHEBI:18420"/>
    </cofactor>
</comment>
<feature type="binding site" evidence="2">
    <location>
        <position position="51"/>
    </location>
    <ligand>
        <name>CoA</name>
        <dbReference type="ChEBI" id="CHEBI:57287"/>
    </ligand>
</feature>
<feature type="domain" description="4'-phosphopantetheinyl transferase N-terminal" evidence="5">
    <location>
        <begin position="34"/>
        <end position="97"/>
    </location>
</feature>